<dbReference type="SMART" id="SM00344">
    <property type="entry name" value="HTH_ASNC"/>
    <property type="match status" value="1"/>
</dbReference>
<sequence length="151" mass="16990">MDSIDLKLIALLKKDAKMTVAQLASELNRSPTPIYERIKKLEKTGVIRGYTAIIDGVKLGRTLTAFCEVTLKTHEAEHLKAFEAKILELDDVVECHHIAGSFDYLLKILVSDISHYQRFVTEKLTSVPYIARLQSAFALSEIKGTWSKVVQ</sequence>
<gene>
    <name evidence="5" type="ORF">F8C82_04285</name>
</gene>
<dbReference type="GO" id="GO:0043200">
    <property type="term" value="P:response to amino acid"/>
    <property type="evidence" value="ECO:0007669"/>
    <property type="project" value="TreeGrafter"/>
</dbReference>
<proteinExistence type="predicted"/>
<dbReference type="Proteomes" id="UP000484164">
    <property type="component" value="Unassembled WGS sequence"/>
</dbReference>
<evidence type="ECO:0000256" key="1">
    <source>
        <dbReference type="ARBA" id="ARBA00023015"/>
    </source>
</evidence>
<dbReference type="InterPro" id="IPR011008">
    <property type="entry name" value="Dimeric_a/b-barrel"/>
</dbReference>
<dbReference type="Gene3D" id="1.10.10.10">
    <property type="entry name" value="Winged helix-like DNA-binding domain superfamily/Winged helix DNA-binding domain"/>
    <property type="match status" value="1"/>
</dbReference>
<reference evidence="5 6" key="1">
    <citation type="submission" date="2019-10" db="EMBL/GenBank/DDBJ databases">
        <title>Genome sequence of Phaeocystidibacter marisrubri JCM30614 (type strain).</title>
        <authorList>
            <person name="Bowman J.P."/>
        </authorList>
    </citation>
    <scope>NUCLEOTIDE SEQUENCE [LARGE SCALE GENOMIC DNA]</scope>
    <source>
        <strain evidence="5 6">JCM 30614</strain>
    </source>
</reference>
<dbReference type="SUPFAM" id="SSF46785">
    <property type="entry name" value="Winged helix' DNA-binding domain"/>
    <property type="match status" value="1"/>
</dbReference>
<name>A0A6L3ZL69_9FLAO</name>
<dbReference type="GO" id="GO:0005829">
    <property type="term" value="C:cytosol"/>
    <property type="evidence" value="ECO:0007669"/>
    <property type="project" value="TreeGrafter"/>
</dbReference>
<evidence type="ECO:0000256" key="2">
    <source>
        <dbReference type="ARBA" id="ARBA00023125"/>
    </source>
</evidence>
<dbReference type="PANTHER" id="PTHR30154:SF34">
    <property type="entry name" value="TRANSCRIPTIONAL REGULATOR AZLB"/>
    <property type="match status" value="1"/>
</dbReference>
<protein>
    <submittedName>
        <fullName evidence="5">Lrp/AsnC family transcriptional regulator</fullName>
    </submittedName>
</protein>
<dbReference type="Pfam" id="PF01037">
    <property type="entry name" value="AsnC_trans_reg"/>
    <property type="match status" value="1"/>
</dbReference>
<dbReference type="InterPro" id="IPR019888">
    <property type="entry name" value="Tscrpt_reg_AsnC-like"/>
</dbReference>
<evidence type="ECO:0000259" key="4">
    <source>
        <dbReference type="PROSITE" id="PS50956"/>
    </source>
</evidence>
<evidence type="ECO:0000313" key="5">
    <source>
        <dbReference type="EMBL" id="KAB2818225.1"/>
    </source>
</evidence>
<dbReference type="EMBL" id="WBVQ01000001">
    <property type="protein sequence ID" value="KAB2818225.1"/>
    <property type="molecule type" value="Genomic_DNA"/>
</dbReference>
<dbReference type="SUPFAM" id="SSF54909">
    <property type="entry name" value="Dimeric alpha+beta barrel"/>
    <property type="match status" value="1"/>
</dbReference>
<dbReference type="PROSITE" id="PS50956">
    <property type="entry name" value="HTH_ASNC_2"/>
    <property type="match status" value="1"/>
</dbReference>
<dbReference type="InterPro" id="IPR011991">
    <property type="entry name" value="ArsR-like_HTH"/>
</dbReference>
<organism evidence="5 6">
    <name type="scientific">Phaeocystidibacter marisrubri</name>
    <dbReference type="NCBI Taxonomy" id="1577780"/>
    <lineage>
        <taxon>Bacteria</taxon>
        <taxon>Pseudomonadati</taxon>
        <taxon>Bacteroidota</taxon>
        <taxon>Flavobacteriia</taxon>
        <taxon>Flavobacteriales</taxon>
        <taxon>Phaeocystidibacteraceae</taxon>
        <taxon>Phaeocystidibacter</taxon>
    </lineage>
</organism>
<dbReference type="InterPro" id="IPR036388">
    <property type="entry name" value="WH-like_DNA-bd_sf"/>
</dbReference>
<dbReference type="AlphaFoldDB" id="A0A6L3ZL69"/>
<dbReference type="CDD" id="cd00090">
    <property type="entry name" value="HTH_ARSR"/>
    <property type="match status" value="1"/>
</dbReference>
<dbReference type="InterPro" id="IPR036390">
    <property type="entry name" value="WH_DNA-bd_sf"/>
</dbReference>
<feature type="domain" description="HTH asnC-type" evidence="4">
    <location>
        <begin position="1"/>
        <end position="62"/>
    </location>
</feature>
<dbReference type="GO" id="GO:0043565">
    <property type="term" value="F:sequence-specific DNA binding"/>
    <property type="evidence" value="ECO:0007669"/>
    <property type="project" value="InterPro"/>
</dbReference>
<dbReference type="OrthoDB" id="9800326at2"/>
<evidence type="ECO:0000313" key="6">
    <source>
        <dbReference type="Proteomes" id="UP000484164"/>
    </source>
</evidence>
<dbReference type="PANTHER" id="PTHR30154">
    <property type="entry name" value="LEUCINE-RESPONSIVE REGULATORY PROTEIN"/>
    <property type="match status" value="1"/>
</dbReference>
<dbReference type="PRINTS" id="PR00033">
    <property type="entry name" value="HTHASNC"/>
</dbReference>
<accession>A0A6L3ZL69</accession>
<keyword evidence="3" id="KW-0804">Transcription</keyword>
<keyword evidence="2" id="KW-0238">DNA-binding</keyword>
<dbReference type="GO" id="GO:0006355">
    <property type="term" value="P:regulation of DNA-templated transcription"/>
    <property type="evidence" value="ECO:0007669"/>
    <property type="project" value="UniProtKB-ARBA"/>
</dbReference>
<keyword evidence="6" id="KW-1185">Reference proteome</keyword>
<dbReference type="InterPro" id="IPR000485">
    <property type="entry name" value="AsnC-type_HTH_dom"/>
</dbReference>
<keyword evidence="1" id="KW-0805">Transcription regulation</keyword>
<dbReference type="Gene3D" id="3.30.70.920">
    <property type="match status" value="1"/>
</dbReference>
<evidence type="ECO:0000256" key="3">
    <source>
        <dbReference type="ARBA" id="ARBA00023163"/>
    </source>
</evidence>
<dbReference type="InterPro" id="IPR019887">
    <property type="entry name" value="Tscrpt_reg_AsnC/Lrp_C"/>
</dbReference>
<dbReference type="Pfam" id="PF13412">
    <property type="entry name" value="HTH_24"/>
    <property type="match status" value="1"/>
</dbReference>
<comment type="caution">
    <text evidence="5">The sequence shown here is derived from an EMBL/GenBank/DDBJ whole genome shotgun (WGS) entry which is preliminary data.</text>
</comment>